<dbReference type="GO" id="GO:0016192">
    <property type="term" value="P:vesicle-mediated transport"/>
    <property type="evidence" value="ECO:0007669"/>
    <property type="project" value="InterPro"/>
</dbReference>
<feature type="transmembrane region" description="Helical" evidence="6">
    <location>
        <begin position="198"/>
        <end position="217"/>
    </location>
</feature>
<dbReference type="GO" id="GO:0031267">
    <property type="term" value="F:small GTPase binding"/>
    <property type="evidence" value="ECO:0007669"/>
    <property type="project" value="InterPro"/>
</dbReference>
<dbReference type="Pfam" id="PF04893">
    <property type="entry name" value="Yip1"/>
    <property type="match status" value="1"/>
</dbReference>
<dbReference type="Proteomes" id="UP000245609">
    <property type="component" value="Unassembled WGS sequence"/>
</dbReference>
<dbReference type="AlphaFoldDB" id="A0A2T9ZIL3"/>
<proteinExistence type="inferred from homology"/>
<dbReference type="STRING" id="133381.A0A2T9ZIL3"/>
<comment type="similarity">
    <text evidence="2 6">Belongs to the YIP1 family.</text>
</comment>
<evidence type="ECO:0000256" key="4">
    <source>
        <dbReference type="ARBA" id="ARBA00022989"/>
    </source>
</evidence>
<keyword evidence="3 6" id="KW-0812">Transmembrane</keyword>
<feature type="domain" description="Yip1" evidence="7">
    <location>
        <begin position="85"/>
        <end position="248"/>
    </location>
</feature>
<evidence type="ECO:0000256" key="6">
    <source>
        <dbReference type="RuleBase" id="RU361264"/>
    </source>
</evidence>
<feature type="transmembrane region" description="Helical" evidence="6">
    <location>
        <begin position="229"/>
        <end position="250"/>
    </location>
</feature>
<dbReference type="PANTHER" id="PTHR12822:SF2">
    <property type="entry name" value="PROTEIN YIPF"/>
    <property type="match status" value="1"/>
</dbReference>
<evidence type="ECO:0000313" key="8">
    <source>
        <dbReference type="EMBL" id="PVV04400.1"/>
    </source>
</evidence>
<dbReference type="PANTHER" id="PTHR12822">
    <property type="entry name" value="PROTEIN YIPF"/>
    <property type="match status" value="1"/>
</dbReference>
<sequence>MESKDTYNIVVDVDDTPLDFQADFAGNSALNNHVLNDYTAPQPPVQTAESLSSNSIWELNFWAQYFNIDTNQVFRRCYLSLTFDKDFLEDISVNYNGPDLWGPFWIPTTVVYSIFVTTILSLSIAVAFGSEVKTDFSFLTLSSALSIVYLYVFLVPIAVGFGMKYLGTPCSLIDVLVIYGYSTTVWVFVSILCMLPYAIVRWLAVLAGFAISGLFIFRNISMISQRSNSPLNSVIAISIILLNIIFSISLKFSFFSYSLSI</sequence>
<organism evidence="8 9">
    <name type="scientific">Smittium megazygosporum</name>
    <dbReference type="NCBI Taxonomy" id="133381"/>
    <lineage>
        <taxon>Eukaryota</taxon>
        <taxon>Fungi</taxon>
        <taxon>Fungi incertae sedis</taxon>
        <taxon>Zoopagomycota</taxon>
        <taxon>Kickxellomycotina</taxon>
        <taxon>Harpellomycetes</taxon>
        <taxon>Harpellales</taxon>
        <taxon>Legeriomycetaceae</taxon>
        <taxon>Smittium</taxon>
    </lineage>
</organism>
<feature type="transmembrane region" description="Helical" evidence="6">
    <location>
        <begin position="136"/>
        <end position="159"/>
    </location>
</feature>
<evidence type="ECO:0000313" key="9">
    <source>
        <dbReference type="Proteomes" id="UP000245609"/>
    </source>
</evidence>
<comment type="caution">
    <text evidence="8">The sequence shown here is derived from an EMBL/GenBank/DDBJ whole genome shotgun (WGS) entry which is preliminary data.</text>
</comment>
<gene>
    <name evidence="8" type="ORF">BB560_001101</name>
</gene>
<dbReference type="InterPro" id="IPR039765">
    <property type="entry name" value="Yip5/YIPF1/YIPF2"/>
</dbReference>
<evidence type="ECO:0000259" key="7">
    <source>
        <dbReference type="Pfam" id="PF04893"/>
    </source>
</evidence>
<accession>A0A2T9ZIL3</accession>
<evidence type="ECO:0000256" key="3">
    <source>
        <dbReference type="ARBA" id="ARBA00022692"/>
    </source>
</evidence>
<comment type="subcellular location">
    <subcellularLocation>
        <location evidence="6">Golgi apparatus membrane</location>
        <topology evidence="6">Multi-pass membrane protein</topology>
    </subcellularLocation>
    <subcellularLocation>
        <location evidence="1">Membrane</location>
        <topology evidence="1">Multi-pass membrane protein</topology>
    </subcellularLocation>
</comment>
<reference evidence="8 9" key="1">
    <citation type="journal article" date="2018" name="MBio">
        <title>Comparative Genomics Reveals the Core Gene Toolbox for the Fungus-Insect Symbiosis.</title>
        <authorList>
            <person name="Wang Y."/>
            <person name="Stata M."/>
            <person name="Wang W."/>
            <person name="Stajich J.E."/>
            <person name="White M.M."/>
            <person name="Moncalvo J.M."/>
        </authorList>
    </citation>
    <scope>NUCLEOTIDE SEQUENCE [LARGE SCALE GENOMIC DNA]</scope>
    <source>
        <strain evidence="8 9">SC-DP-2</strain>
    </source>
</reference>
<protein>
    <recommendedName>
        <fullName evidence="6">Protein YIP</fullName>
    </recommendedName>
</protein>
<keyword evidence="5 6" id="KW-0472">Membrane</keyword>
<dbReference type="GO" id="GO:0000139">
    <property type="term" value="C:Golgi membrane"/>
    <property type="evidence" value="ECO:0007669"/>
    <property type="project" value="UniProtKB-SubCell"/>
</dbReference>
<feature type="transmembrane region" description="Helical" evidence="6">
    <location>
        <begin position="110"/>
        <end position="130"/>
    </location>
</feature>
<evidence type="ECO:0000256" key="1">
    <source>
        <dbReference type="ARBA" id="ARBA00004141"/>
    </source>
</evidence>
<keyword evidence="9" id="KW-1185">Reference proteome</keyword>
<evidence type="ECO:0000256" key="2">
    <source>
        <dbReference type="ARBA" id="ARBA00010596"/>
    </source>
</evidence>
<dbReference type="InterPro" id="IPR006977">
    <property type="entry name" value="Yip1_dom"/>
</dbReference>
<keyword evidence="4 6" id="KW-1133">Transmembrane helix</keyword>
<dbReference type="OrthoDB" id="10256463at2759"/>
<feature type="transmembrane region" description="Helical" evidence="6">
    <location>
        <begin position="171"/>
        <end position="192"/>
    </location>
</feature>
<evidence type="ECO:0000256" key="5">
    <source>
        <dbReference type="ARBA" id="ARBA00023136"/>
    </source>
</evidence>
<dbReference type="EMBL" id="MBFS01000128">
    <property type="protein sequence ID" value="PVV04400.1"/>
    <property type="molecule type" value="Genomic_DNA"/>
</dbReference>
<name>A0A2T9ZIL3_9FUNG</name>